<name>A0ABY5ALJ0_9CYAN</name>
<dbReference type="RefSeq" id="WP_252661011.1">
    <property type="nucleotide sequence ID" value="NZ_CP098611.1"/>
</dbReference>
<dbReference type="EMBL" id="CP098611">
    <property type="protein sequence ID" value="USR89806.1"/>
    <property type="molecule type" value="Genomic_DNA"/>
</dbReference>
<evidence type="ECO:0000313" key="2">
    <source>
        <dbReference type="EMBL" id="USR89806.1"/>
    </source>
</evidence>
<organism evidence="2 3">
    <name type="scientific">Phormidium yuhuli AB48</name>
    <dbReference type="NCBI Taxonomy" id="2940671"/>
    <lineage>
        <taxon>Bacteria</taxon>
        <taxon>Bacillati</taxon>
        <taxon>Cyanobacteriota</taxon>
        <taxon>Cyanophyceae</taxon>
        <taxon>Oscillatoriophycideae</taxon>
        <taxon>Oscillatoriales</taxon>
        <taxon>Oscillatoriaceae</taxon>
        <taxon>Phormidium</taxon>
        <taxon>Phormidium yuhuli</taxon>
    </lineage>
</organism>
<protein>
    <submittedName>
        <fullName evidence="2">DUF4332 domain-containing protein</fullName>
    </submittedName>
</protein>
<keyword evidence="3" id="KW-1185">Reference proteome</keyword>
<feature type="domain" description="DUF4332" evidence="1">
    <location>
        <begin position="21"/>
        <end position="140"/>
    </location>
</feature>
<proteinExistence type="predicted"/>
<dbReference type="Proteomes" id="UP001056708">
    <property type="component" value="Chromosome"/>
</dbReference>
<evidence type="ECO:0000259" key="1">
    <source>
        <dbReference type="Pfam" id="PF14229"/>
    </source>
</evidence>
<sequence>MVRTRSTDSRSSGNWAIAKLPGLKPAECDRLKDCGIQTTYQLLNQTRKPQGVEELAARLKISVHYVKKWAVLADLARIPGVGCCYCGLVLHCGVVSPKQLGQTQIQQFYPQLMRLCVSATRQRSGCPSRGDVVSWIQAAQCVKPLN</sequence>
<evidence type="ECO:0000313" key="3">
    <source>
        <dbReference type="Proteomes" id="UP001056708"/>
    </source>
</evidence>
<gene>
    <name evidence="2" type="ORF">NEA10_13135</name>
</gene>
<dbReference type="InterPro" id="IPR025567">
    <property type="entry name" value="DUF4332"/>
</dbReference>
<accession>A0ABY5ALJ0</accession>
<dbReference type="Pfam" id="PF14229">
    <property type="entry name" value="DUF4332"/>
    <property type="match status" value="1"/>
</dbReference>
<reference evidence="2" key="1">
    <citation type="submission" date="2022-06" db="EMBL/GenBank/DDBJ databases">
        <title>Genome sequence of Phormidium yuhuli AB48 isolated from an industrial photobioreactor environment.</title>
        <authorList>
            <person name="Qiu Y."/>
            <person name="Noonan A.J.C."/>
            <person name="Dofher K."/>
            <person name="Koch M."/>
            <person name="Kieft B."/>
            <person name="Lin X."/>
            <person name="Ziels R.M."/>
            <person name="Hallam S.J."/>
        </authorList>
    </citation>
    <scope>NUCLEOTIDE SEQUENCE</scope>
    <source>
        <strain evidence="2">AB48</strain>
    </source>
</reference>